<accession>A0A382F6I9</accession>
<evidence type="ECO:0000313" key="1">
    <source>
        <dbReference type="EMBL" id="SVB58656.1"/>
    </source>
</evidence>
<gene>
    <name evidence="1" type="ORF">METZ01_LOCUS211510</name>
</gene>
<proteinExistence type="predicted"/>
<dbReference type="EMBL" id="UINC01048292">
    <property type="protein sequence ID" value="SVB58656.1"/>
    <property type="molecule type" value="Genomic_DNA"/>
</dbReference>
<dbReference type="AlphaFoldDB" id="A0A382F6I9"/>
<organism evidence="1">
    <name type="scientific">marine metagenome</name>
    <dbReference type="NCBI Taxonomy" id="408172"/>
    <lineage>
        <taxon>unclassified sequences</taxon>
        <taxon>metagenomes</taxon>
        <taxon>ecological metagenomes</taxon>
    </lineage>
</organism>
<reference evidence="1" key="1">
    <citation type="submission" date="2018-05" db="EMBL/GenBank/DDBJ databases">
        <authorList>
            <person name="Lanie J.A."/>
            <person name="Ng W.-L."/>
            <person name="Kazmierczak K.M."/>
            <person name="Andrzejewski T.M."/>
            <person name="Davidsen T.M."/>
            <person name="Wayne K.J."/>
            <person name="Tettelin H."/>
            <person name="Glass J.I."/>
            <person name="Rusch D."/>
            <person name="Podicherti R."/>
            <person name="Tsui H.-C.T."/>
            <person name="Winkler M.E."/>
        </authorList>
    </citation>
    <scope>NUCLEOTIDE SEQUENCE</scope>
</reference>
<feature type="non-terminal residue" evidence="1">
    <location>
        <position position="77"/>
    </location>
</feature>
<sequence length="77" mass="9294">MIKKINPNKGWYRYTEFMDSFSDPRHKSMLNNMRHHLKYECLQDPEIFNTIVPNPEYKFFGSFNNGVLKGMQEVKDF</sequence>
<protein>
    <submittedName>
        <fullName evidence="1">Uncharacterized protein</fullName>
    </submittedName>
</protein>
<name>A0A382F6I9_9ZZZZ</name>